<dbReference type="Pfam" id="PF17681">
    <property type="entry name" value="GCP_N_terminal"/>
    <property type="match status" value="1"/>
</dbReference>
<comment type="subcellular location">
    <subcellularLocation>
        <location evidence="1">Cytoplasm</location>
        <location evidence="1">Cytoskeleton</location>
    </subcellularLocation>
</comment>
<evidence type="ECO:0000256" key="3">
    <source>
        <dbReference type="ARBA" id="ARBA00022490"/>
    </source>
</evidence>
<evidence type="ECO:0008006" key="10">
    <source>
        <dbReference type="Google" id="ProtNLM"/>
    </source>
</evidence>
<evidence type="ECO:0000256" key="4">
    <source>
        <dbReference type="ARBA" id="ARBA00022701"/>
    </source>
</evidence>
<evidence type="ECO:0000256" key="2">
    <source>
        <dbReference type="ARBA" id="ARBA00010337"/>
    </source>
</evidence>
<dbReference type="Proteomes" id="UP001652680">
    <property type="component" value="Unassembled WGS sequence"/>
</dbReference>
<evidence type="ECO:0000313" key="8">
    <source>
        <dbReference type="EnsemblMetazoa" id="XP_044317384.1"/>
    </source>
</evidence>
<reference evidence="9" key="1">
    <citation type="journal article" date="2021" name="Elife">
        <title>Highly contiguous assemblies of 101 drosophilid genomes.</title>
        <authorList>
            <person name="Kim B.Y."/>
            <person name="Wang J.R."/>
            <person name="Miller D.E."/>
            <person name="Barmina O."/>
            <person name="Delaney E."/>
            <person name="Thompson A."/>
            <person name="Comeault A.A."/>
            <person name="Peede D."/>
            <person name="D'Agostino E.R."/>
            <person name="Pelaez J."/>
            <person name="Aguilar J.M."/>
            <person name="Haji D."/>
            <person name="Matsunaga T."/>
            <person name="Armstrong E.E."/>
            <person name="Zych M."/>
            <person name="Ogawa Y."/>
            <person name="Stamenkovic-Radak M."/>
            <person name="Jelic M."/>
            <person name="Veselinovic M.S."/>
            <person name="Tanaskovic M."/>
            <person name="Eric P."/>
            <person name="Gao J.J."/>
            <person name="Katoh T.K."/>
            <person name="Toda M.J."/>
            <person name="Watabe H."/>
            <person name="Watada M."/>
            <person name="Davis J.S."/>
            <person name="Moyle L.C."/>
            <person name="Manoli G."/>
            <person name="Bertolini E."/>
            <person name="Kostal V."/>
            <person name="Hawley R.S."/>
            <person name="Takahashi A."/>
            <person name="Jones C.D."/>
            <person name="Price D.K."/>
            <person name="Whiteman N."/>
            <person name="Kopp A."/>
            <person name="Matute D.R."/>
            <person name="Petrov D.A."/>
        </authorList>
    </citation>
    <scope>NUCLEOTIDE SEQUENCE [LARGE SCALE GENOMIC DNA]</scope>
</reference>
<name>A0ABM5JEY7_DRORH</name>
<reference evidence="8" key="2">
    <citation type="submission" date="2025-05" db="UniProtKB">
        <authorList>
            <consortium name="EnsemblMetazoa"/>
        </authorList>
    </citation>
    <scope>IDENTIFICATION</scope>
</reference>
<dbReference type="RefSeq" id="XP_044317384.1">
    <property type="nucleotide sequence ID" value="XM_044461449.1"/>
</dbReference>
<keyword evidence="5" id="KW-0206">Cytoskeleton</keyword>
<dbReference type="InterPro" id="IPR040457">
    <property type="entry name" value="GCP_C"/>
</dbReference>
<evidence type="ECO:0000256" key="1">
    <source>
        <dbReference type="ARBA" id="ARBA00004245"/>
    </source>
</evidence>
<proteinExistence type="inferred from homology"/>
<comment type="similarity">
    <text evidence="2">Belongs to the TUBGCP family.</text>
</comment>
<accession>A0ABM5JEY7</accession>
<feature type="domain" description="Gamma tubulin complex component C-terminal" evidence="6">
    <location>
        <begin position="528"/>
        <end position="859"/>
    </location>
</feature>
<feature type="domain" description="Gamma tubulin complex component protein N-terminal" evidence="7">
    <location>
        <begin position="217"/>
        <end position="523"/>
    </location>
</feature>
<keyword evidence="9" id="KW-1185">Reference proteome</keyword>
<dbReference type="PANTHER" id="PTHR19302">
    <property type="entry name" value="GAMMA TUBULIN COMPLEX PROTEIN"/>
    <property type="match status" value="1"/>
</dbReference>
<keyword evidence="3" id="KW-0963">Cytoplasm</keyword>
<dbReference type="GeneID" id="108041294"/>
<dbReference type="Gene3D" id="1.20.120.1900">
    <property type="entry name" value="Gamma-tubulin complex, C-terminal domain"/>
    <property type="match status" value="1"/>
</dbReference>
<evidence type="ECO:0000259" key="7">
    <source>
        <dbReference type="Pfam" id="PF17681"/>
    </source>
</evidence>
<evidence type="ECO:0000313" key="9">
    <source>
        <dbReference type="Proteomes" id="UP001652680"/>
    </source>
</evidence>
<dbReference type="EnsemblMetazoa" id="XM_044461449.1">
    <property type="protein sequence ID" value="XP_044317384.1"/>
    <property type="gene ID" value="LOC108041294"/>
</dbReference>
<dbReference type="PANTHER" id="PTHR19302:SF14">
    <property type="entry name" value="GAMMA-TUBULIN COMPLEX COMPONENT 3"/>
    <property type="match status" value="1"/>
</dbReference>
<protein>
    <recommendedName>
        <fullName evidence="10">Gamma-tubulin complex component</fullName>
    </recommendedName>
</protein>
<dbReference type="InterPro" id="IPR041470">
    <property type="entry name" value="GCP_N"/>
</dbReference>
<dbReference type="InterPro" id="IPR007259">
    <property type="entry name" value="GCP"/>
</dbReference>
<dbReference type="Pfam" id="PF04130">
    <property type="entry name" value="GCP_C_terminal"/>
    <property type="match status" value="1"/>
</dbReference>
<evidence type="ECO:0000256" key="5">
    <source>
        <dbReference type="ARBA" id="ARBA00023212"/>
    </source>
</evidence>
<keyword evidence="4" id="KW-0493">Microtubule</keyword>
<dbReference type="InterPro" id="IPR042241">
    <property type="entry name" value="GCP_C_sf"/>
</dbReference>
<evidence type="ECO:0000259" key="6">
    <source>
        <dbReference type="Pfam" id="PF04130"/>
    </source>
</evidence>
<sequence>MSQEKIGADGARMSSELAEILSDLCICIQGKQSPEVHELALARAAQCLAANPGNFCNSIALTERECVQKIMKLLNAREDVDGTNAASMFYAIYRKFLLIRVDPYLRHSLMSYLLSMADKSVDFSSENGDGSSLTSASDNLRQVLSSRLNSGTFRSSTNGSSLAYTANQNGNGVAKGGVYSYDATQSSIGLGQQPLPNYLSTIEAQKNPEVRQDIVTNAIYSFTGVQGKYLKKDVVSGRFKLDPMNIKALTTGQAGMLLRLSELGYYHDRVAKFADVSTGFNAMGCMGQALISKLKEELTDYHGQVSILHDEMNRYRRAQLSRNAGKTGELGGGTELTLFKLLAWYIKPLHRLQWLTKIADACQMKKGGDLASTVYDFLDNGNSMVNELVVQLLTSICGPLVRMISKWMLEGDIADLYGEFFVESLSEVGADRLWHDKFRLRMSMLPKFMPLDLADKILKTGKCINFLREICEMQELVKSRDQLKKTMDNNVSHIFSYVPDTSWHAAVETSYQQTSKHVLDIMIGPHKLLNHLQGMRRYLLLGQGDFVSILIENMKEELERKGVDIYAHDLSGMLDAALRCTNAQYDDPDILNHLDVVVQRPFPGDNGWDIISLRYIVHGPLATMLEPTMPVYKALFKPLWRMKHMEFVLSMKIWKEQMGNAKTLRMMKSEIGKASHRLQLFTSEIMHFIHQMQYYVLFEVIECNWVELQKKMQQATTLDDILDAHEKFLRTITLGCFINTMSDTEQHLETVYMNIIELEKWQSLFYKDCFKELEARQDLVKMVEKSELEGSYGLTTEHILQRDHESKIFAEKVETASRGLEVIASAYEKAVSGFLLNLNSSQDPNLQLFGTRLDFNEYYKKRDTNLSKPLTFEHMRMSNVFSLNNRNCPNSRFVIHSPATKE</sequence>
<organism evidence="8 9">
    <name type="scientific">Drosophila rhopaloa</name>
    <name type="common">Fruit fly</name>
    <dbReference type="NCBI Taxonomy" id="1041015"/>
    <lineage>
        <taxon>Eukaryota</taxon>
        <taxon>Metazoa</taxon>
        <taxon>Ecdysozoa</taxon>
        <taxon>Arthropoda</taxon>
        <taxon>Hexapoda</taxon>
        <taxon>Insecta</taxon>
        <taxon>Pterygota</taxon>
        <taxon>Neoptera</taxon>
        <taxon>Endopterygota</taxon>
        <taxon>Diptera</taxon>
        <taxon>Brachycera</taxon>
        <taxon>Muscomorpha</taxon>
        <taxon>Ephydroidea</taxon>
        <taxon>Drosophilidae</taxon>
        <taxon>Drosophila</taxon>
        <taxon>Sophophora</taxon>
    </lineage>
</organism>